<dbReference type="Pfam" id="PF01734">
    <property type="entry name" value="Patatin"/>
    <property type="match status" value="1"/>
</dbReference>
<keyword evidence="2" id="KW-0378">Hydrolase</keyword>
<feature type="active site" description="Proton acceptor" evidence="2">
    <location>
        <position position="341"/>
    </location>
</feature>
<dbReference type="InterPro" id="IPR016035">
    <property type="entry name" value="Acyl_Trfase/lysoPLipase"/>
</dbReference>
<dbReference type="InterPro" id="IPR019894">
    <property type="entry name" value="Patatin-related_protein"/>
</dbReference>
<dbReference type="InterPro" id="IPR002641">
    <property type="entry name" value="PNPLA_dom"/>
</dbReference>
<dbReference type="Proteomes" id="UP001243757">
    <property type="component" value="Unassembled WGS sequence"/>
</dbReference>
<dbReference type="PROSITE" id="PS51635">
    <property type="entry name" value="PNPLA"/>
    <property type="match status" value="1"/>
</dbReference>
<dbReference type="NCBIfam" id="TIGR03607">
    <property type="entry name" value="patatin-like protein"/>
    <property type="match status" value="1"/>
</dbReference>
<feature type="domain" description="PNPLA" evidence="3">
    <location>
        <begin position="62"/>
        <end position="354"/>
    </location>
</feature>
<gene>
    <name evidence="4" type="ORF">QO033_15595</name>
</gene>
<dbReference type="Pfam" id="PF11856">
    <property type="entry name" value="DUF3376"/>
    <property type="match status" value="1"/>
</dbReference>
<keyword evidence="1 2" id="KW-0443">Lipid metabolism</keyword>
<dbReference type="RefSeq" id="WP_284481911.1">
    <property type="nucleotide sequence ID" value="NZ_JASNJD010000012.1"/>
</dbReference>
<dbReference type="SUPFAM" id="SSF52151">
    <property type="entry name" value="FabD/lysophospholipase-like"/>
    <property type="match status" value="1"/>
</dbReference>
<keyword evidence="5" id="KW-1185">Reference proteome</keyword>
<comment type="caution">
    <text evidence="2">Lacks conserved residue(s) required for the propagation of feature annotation.</text>
</comment>
<dbReference type="InterPro" id="IPR024282">
    <property type="entry name" value="DUF3376"/>
</dbReference>
<evidence type="ECO:0000259" key="3">
    <source>
        <dbReference type="PROSITE" id="PS51635"/>
    </source>
</evidence>
<evidence type="ECO:0000256" key="1">
    <source>
        <dbReference type="ARBA" id="ARBA00023098"/>
    </source>
</evidence>
<organism evidence="4 5">
    <name type="scientific">Pseudodonghicola flavimaris</name>
    <dbReference type="NCBI Taxonomy" id="3050036"/>
    <lineage>
        <taxon>Bacteria</taxon>
        <taxon>Pseudomonadati</taxon>
        <taxon>Pseudomonadota</taxon>
        <taxon>Alphaproteobacteria</taxon>
        <taxon>Rhodobacterales</taxon>
        <taxon>Paracoccaceae</taxon>
        <taxon>Pseudodonghicola</taxon>
    </lineage>
</organism>
<keyword evidence="2" id="KW-0442">Lipid degradation</keyword>
<reference evidence="4 5" key="1">
    <citation type="submission" date="2023-05" db="EMBL/GenBank/DDBJ databases">
        <title>Pseudodonghicola sp. nov.</title>
        <authorList>
            <person name="Huang J."/>
        </authorList>
    </citation>
    <scope>NUCLEOTIDE SEQUENCE [LARGE SCALE GENOMIC DNA]</scope>
    <source>
        <strain evidence="4 5">IC7</strain>
    </source>
</reference>
<dbReference type="Gene3D" id="3.40.1090.10">
    <property type="entry name" value="Cytosolic phospholipase A2 catalytic domain"/>
    <property type="match status" value="1"/>
</dbReference>
<proteinExistence type="predicted"/>
<protein>
    <submittedName>
        <fullName evidence="4">Patatin-like protein</fullName>
    </submittedName>
</protein>
<comment type="caution">
    <text evidence="4">The sequence shown here is derived from an EMBL/GenBank/DDBJ whole genome shotgun (WGS) entry which is preliminary data.</text>
</comment>
<name>A0ABT7F3E0_9RHOB</name>
<dbReference type="EMBL" id="JASNJD010000012">
    <property type="protein sequence ID" value="MDK3019107.1"/>
    <property type="molecule type" value="Genomic_DNA"/>
</dbReference>
<evidence type="ECO:0000256" key="2">
    <source>
        <dbReference type="PROSITE-ProRule" id="PRU01161"/>
    </source>
</evidence>
<accession>A0ABT7F3E0</accession>
<feature type="short sequence motif" description="GXSXG" evidence="2">
    <location>
        <begin position="96"/>
        <end position="100"/>
    </location>
</feature>
<sequence length="823" mass="92279">MKEKELRLALVYYGGVSLAIYQHGVNIEILNLIRASQAYHVPSSSTQKQLPDHVFARSVSSGVSSEGVSTEAVYFDLLKQIGRKLDLRVVADVISGSSAGGINAVVLARAIVHDLSIAPLSDMWFEEADILKLISPKARAGKWSKWYISPFMRLAFARLVRAGILPRDAGQDVRRRLSTFVRSRWFKPPFDGAHFSGLLLDGLLAMEGNEAPGSTLLPPETRLDLRISVTDYHGADKAIFMHDPVLIWEREHRQMLKFAAERTSQGLTRSDFDRVNIPSLAFAARASASYPGAFPPAQIGEMDRLIERRSLEWTGKEHFLATNFSHYRQIGLDPEDVVLLDGSILNNKPLQAAIEALRQHAAYREVDRRLVYIDPHPEQPNFDPGVRMPGFFSTLRSALSDLPRYAPIYEELEETSRFNRQVKGLKAIARTSRHHVEELIEQATGGALSEHHTVEQIRHWRLTSTNLLSSSALIYNAWMRSLVLEAIDVIADLVARICGQEPLSQHARWIRQVIEAWAETKGMFPEDYHIPDTVSENSELPTFARFIVEFGVRYKARRISHIIQEINAIYQIEDGDFDPDVEFEKLDELKRQVSTCLRGLNVFEEPMFLLKFPVQDIRQVFCAEQAADLPVAAHYARSRNGELTALIGRIGEICGVVGTNDELDQILASPLMAELNPRFRRIVLSGYLGWPYSDVVILPAMNALGLESGAFEEVLVDRISPQDATSICIEAGCGPLRGEAAIGFGGFLTRSARENDYLWGRIHAIERLIDIVASTVDPATAETMPDFAVFKKRAFEAMLRAEEERLSHIPEVVAAVRAEIDKL</sequence>
<evidence type="ECO:0000313" key="5">
    <source>
        <dbReference type="Proteomes" id="UP001243757"/>
    </source>
</evidence>
<feature type="active site" description="Nucleophile" evidence="2">
    <location>
        <position position="98"/>
    </location>
</feature>
<evidence type="ECO:0000313" key="4">
    <source>
        <dbReference type="EMBL" id="MDK3019107.1"/>
    </source>
</evidence>